<protein>
    <submittedName>
        <fullName evidence="2">Uncharacterized protein</fullName>
    </submittedName>
</protein>
<keyword evidence="1" id="KW-0732">Signal</keyword>
<evidence type="ECO:0000313" key="2">
    <source>
        <dbReference type="EMBL" id="TDD39350.1"/>
    </source>
</evidence>
<organism evidence="2 3">
    <name type="scientific">Nonomuraea terrae</name>
    <dbReference type="NCBI Taxonomy" id="2530383"/>
    <lineage>
        <taxon>Bacteria</taxon>
        <taxon>Bacillati</taxon>
        <taxon>Actinomycetota</taxon>
        <taxon>Actinomycetes</taxon>
        <taxon>Streptosporangiales</taxon>
        <taxon>Streptosporangiaceae</taxon>
        <taxon>Nonomuraea</taxon>
    </lineage>
</organism>
<dbReference type="EMBL" id="SMKQ01000168">
    <property type="protein sequence ID" value="TDD39350.1"/>
    <property type="molecule type" value="Genomic_DNA"/>
</dbReference>
<accession>A0A4R4Y6A1</accession>
<evidence type="ECO:0000313" key="3">
    <source>
        <dbReference type="Proteomes" id="UP000295302"/>
    </source>
</evidence>
<gene>
    <name evidence="2" type="ORF">E1286_35365</name>
</gene>
<dbReference type="Proteomes" id="UP000295302">
    <property type="component" value="Unassembled WGS sequence"/>
</dbReference>
<feature type="signal peptide" evidence="1">
    <location>
        <begin position="1"/>
        <end position="36"/>
    </location>
</feature>
<evidence type="ECO:0000256" key="1">
    <source>
        <dbReference type="SAM" id="SignalP"/>
    </source>
</evidence>
<keyword evidence="3" id="KW-1185">Reference proteome</keyword>
<proteinExistence type="predicted"/>
<feature type="chain" id="PRO_5020746154" evidence="1">
    <location>
        <begin position="37"/>
        <end position="94"/>
    </location>
</feature>
<reference evidence="2 3" key="1">
    <citation type="submission" date="2019-03" db="EMBL/GenBank/DDBJ databases">
        <title>Draft genome sequences of novel Actinobacteria.</title>
        <authorList>
            <person name="Sahin N."/>
            <person name="Ay H."/>
            <person name="Saygin H."/>
        </authorList>
    </citation>
    <scope>NUCLEOTIDE SEQUENCE [LARGE SCALE GENOMIC DNA]</scope>
    <source>
        <strain evidence="2 3">CH32</strain>
    </source>
</reference>
<comment type="caution">
    <text evidence="2">The sequence shown here is derived from an EMBL/GenBank/DDBJ whole genome shotgun (WGS) entry which is preliminary data.</text>
</comment>
<name>A0A4R4Y6A1_9ACTN</name>
<dbReference type="AlphaFoldDB" id="A0A4R4Y6A1"/>
<sequence length="94" mass="10363">MNCLTGDTVRINPASLAGGLLATTALLFALAPAASATANHDPRDGRHWGHSGHHHIHPNWGHSGHHHVHPSWGHYGSRHNHYGSRHDWGHHRGW</sequence>